<dbReference type="CDD" id="cd02213">
    <property type="entry name" value="cupin_PMI_typeII_C"/>
    <property type="match status" value="1"/>
</dbReference>
<dbReference type="InterPro" id="IPR051161">
    <property type="entry name" value="Mannose-6P_isomerase_type2"/>
</dbReference>
<evidence type="ECO:0000313" key="14">
    <source>
        <dbReference type="Proteomes" id="UP000180253"/>
    </source>
</evidence>
<evidence type="ECO:0000256" key="1">
    <source>
        <dbReference type="ARBA" id="ARBA00004823"/>
    </source>
</evidence>
<dbReference type="InterPro" id="IPR001538">
    <property type="entry name" value="Man6P_isomerase-2_C"/>
</dbReference>
<keyword evidence="13" id="KW-0413">Isomerase</keyword>
<dbReference type="PANTHER" id="PTHR46390">
    <property type="entry name" value="MANNOSE-1-PHOSPHATE GUANYLYLTRANSFERASE"/>
    <property type="match status" value="1"/>
</dbReference>
<dbReference type="Proteomes" id="UP000180253">
    <property type="component" value="Unassembled WGS sequence"/>
</dbReference>
<proteinExistence type="inferred from homology"/>
<dbReference type="NCBIfam" id="TIGR01479">
    <property type="entry name" value="GMP_PMI"/>
    <property type="match status" value="1"/>
</dbReference>
<dbReference type="EMBL" id="MNAN01000035">
    <property type="protein sequence ID" value="OHU94230.1"/>
    <property type="molecule type" value="Genomic_DNA"/>
</dbReference>
<dbReference type="GO" id="GO:0005525">
    <property type="term" value="F:GTP binding"/>
    <property type="evidence" value="ECO:0007669"/>
    <property type="project" value="UniProtKB-KW"/>
</dbReference>
<evidence type="ECO:0000313" key="13">
    <source>
        <dbReference type="EMBL" id="OHU94230.1"/>
    </source>
</evidence>
<dbReference type="AlphaFoldDB" id="A0A1S1MZ66"/>
<evidence type="ECO:0000256" key="4">
    <source>
        <dbReference type="ARBA" id="ARBA00022679"/>
    </source>
</evidence>
<accession>A0A1S1MZ66</accession>
<keyword evidence="7" id="KW-0342">GTP-binding</keyword>
<evidence type="ECO:0000256" key="7">
    <source>
        <dbReference type="ARBA" id="ARBA00023134"/>
    </source>
</evidence>
<evidence type="ECO:0000256" key="2">
    <source>
        <dbReference type="ARBA" id="ARBA00006115"/>
    </source>
</evidence>
<dbReference type="OrthoDB" id="9806359at2"/>
<evidence type="ECO:0000256" key="5">
    <source>
        <dbReference type="ARBA" id="ARBA00022695"/>
    </source>
</evidence>
<comment type="caution">
    <text evidence="13">The sequence shown here is derived from an EMBL/GenBank/DDBJ whole genome shotgun (WGS) entry which is preliminary data.</text>
</comment>
<dbReference type="GO" id="GO:0016853">
    <property type="term" value="F:isomerase activity"/>
    <property type="evidence" value="ECO:0007669"/>
    <property type="project" value="UniProtKB-KW"/>
</dbReference>
<dbReference type="GO" id="GO:0004475">
    <property type="term" value="F:mannose-1-phosphate guanylyltransferase (GTP) activity"/>
    <property type="evidence" value="ECO:0007669"/>
    <property type="project" value="UniProtKB-EC"/>
</dbReference>
<dbReference type="CDD" id="cd02509">
    <property type="entry name" value="GDP-M1P_Guanylyltransferase"/>
    <property type="match status" value="1"/>
</dbReference>
<feature type="domain" description="Mannose-6-phosphate isomerase type II C-terminal" evidence="11">
    <location>
        <begin position="350"/>
        <end position="464"/>
    </location>
</feature>
<dbReference type="Pfam" id="PF01050">
    <property type="entry name" value="MannoseP_isomer"/>
    <property type="match status" value="1"/>
</dbReference>
<comment type="pathway">
    <text evidence="1">Nucleotide-sugar biosynthesis; GDP-alpha-D-mannose biosynthesis; GDP-alpha-D-mannose from alpha-D-mannose 1-phosphate (GTP route): step 1/1.</text>
</comment>
<evidence type="ECO:0000259" key="11">
    <source>
        <dbReference type="Pfam" id="PF01050"/>
    </source>
</evidence>
<dbReference type="Pfam" id="PF22640">
    <property type="entry name" value="ManC_GMP_beta-helix"/>
    <property type="match status" value="1"/>
</dbReference>
<dbReference type="InterPro" id="IPR049577">
    <property type="entry name" value="GMPP_N"/>
</dbReference>
<dbReference type="STRING" id="327939.BIW53_17885"/>
<feature type="domain" description="MannoseP isomerase/GMP-like beta-helix" evidence="12">
    <location>
        <begin position="296"/>
        <end position="346"/>
    </location>
</feature>
<dbReference type="GO" id="GO:0009298">
    <property type="term" value="P:GDP-mannose biosynthetic process"/>
    <property type="evidence" value="ECO:0007669"/>
    <property type="project" value="UniProtKB-UniPathway"/>
</dbReference>
<dbReference type="Pfam" id="PF00483">
    <property type="entry name" value="NTP_transferase"/>
    <property type="match status" value="1"/>
</dbReference>
<comment type="similarity">
    <text evidence="2 9">Belongs to the mannose-6-phosphate isomerase type 2 family.</text>
</comment>
<name>A0A1S1MZ66_9GAMM</name>
<dbReference type="InterPro" id="IPR005835">
    <property type="entry name" value="NTP_transferase_dom"/>
</dbReference>
<dbReference type="Gene3D" id="2.60.120.10">
    <property type="entry name" value="Jelly Rolls"/>
    <property type="match status" value="1"/>
</dbReference>
<dbReference type="SUPFAM" id="SSF53448">
    <property type="entry name" value="Nucleotide-diphospho-sugar transferases"/>
    <property type="match status" value="1"/>
</dbReference>
<keyword evidence="6" id="KW-0547">Nucleotide-binding</keyword>
<dbReference type="FunFam" id="3.90.550.10:FF:000046">
    <property type="entry name" value="Mannose-1-phosphate guanylyltransferase (GDP)"/>
    <property type="match status" value="1"/>
</dbReference>
<keyword evidence="14" id="KW-1185">Reference proteome</keyword>
<keyword evidence="5 13" id="KW-0548">Nucleotidyltransferase</keyword>
<evidence type="ECO:0000259" key="12">
    <source>
        <dbReference type="Pfam" id="PF22640"/>
    </source>
</evidence>
<evidence type="ECO:0000256" key="9">
    <source>
        <dbReference type="RuleBase" id="RU004190"/>
    </source>
</evidence>
<keyword evidence="4 13" id="KW-0808">Transferase</keyword>
<dbReference type="EC" id="2.7.7.13" evidence="3"/>
<dbReference type="SUPFAM" id="SSF51182">
    <property type="entry name" value="RmlC-like cupins"/>
    <property type="match status" value="1"/>
</dbReference>
<dbReference type="InterPro" id="IPR006375">
    <property type="entry name" value="Man1P_GuaTrfase/Man6P_Isoase"/>
</dbReference>
<gene>
    <name evidence="13" type="ORF">BIW53_17885</name>
</gene>
<reference evidence="13 14" key="1">
    <citation type="submission" date="2016-10" db="EMBL/GenBank/DDBJ databases">
        <title>Pseudoalteromonas amylolytica sp. nov., isolated from the surface seawater.</title>
        <authorList>
            <person name="Wu Y.-H."/>
            <person name="Cheng H."/>
            <person name="Jin X.-B."/>
            <person name="Wang C.-S."/>
            <person name="Xu X.-W."/>
        </authorList>
    </citation>
    <scope>NUCLEOTIDE SEQUENCE [LARGE SCALE GENOMIC DNA]</scope>
    <source>
        <strain evidence="13 14">JCM 12483</strain>
    </source>
</reference>
<evidence type="ECO:0000256" key="8">
    <source>
        <dbReference type="ARBA" id="ARBA00047343"/>
    </source>
</evidence>
<dbReference type="InterPro" id="IPR014710">
    <property type="entry name" value="RmlC-like_jellyroll"/>
</dbReference>
<evidence type="ECO:0000256" key="6">
    <source>
        <dbReference type="ARBA" id="ARBA00022741"/>
    </source>
</evidence>
<protein>
    <recommendedName>
        <fullName evidence="3">mannose-1-phosphate guanylyltransferase</fullName>
        <ecNumber evidence="3">2.7.7.13</ecNumber>
    </recommendedName>
</protein>
<dbReference type="PANTHER" id="PTHR46390:SF1">
    <property type="entry name" value="MANNOSE-1-PHOSPHATE GUANYLYLTRANSFERASE"/>
    <property type="match status" value="1"/>
</dbReference>
<dbReference type="UniPathway" id="UPA00126">
    <property type="reaction ID" value="UER00930"/>
</dbReference>
<evidence type="ECO:0000259" key="10">
    <source>
        <dbReference type="Pfam" id="PF00483"/>
    </source>
</evidence>
<dbReference type="Gene3D" id="3.90.550.10">
    <property type="entry name" value="Spore Coat Polysaccharide Biosynthesis Protein SpsA, Chain A"/>
    <property type="match status" value="1"/>
</dbReference>
<dbReference type="FunFam" id="2.60.120.10:FF:000032">
    <property type="entry name" value="Mannose-1-phosphate guanylyltransferase/mannose-6-phosphate isomerase"/>
    <property type="match status" value="1"/>
</dbReference>
<evidence type="ECO:0000256" key="3">
    <source>
        <dbReference type="ARBA" id="ARBA00012387"/>
    </source>
</evidence>
<organism evidence="13 14">
    <name type="scientific">Pseudoalteromonas byunsanensis</name>
    <dbReference type="NCBI Taxonomy" id="327939"/>
    <lineage>
        <taxon>Bacteria</taxon>
        <taxon>Pseudomonadati</taxon>
        <taxon>Pseudomonadota</taxon>
        <taxon>Gammaproteobacteria</taxon>
        <taxon>Alteromonadales</taxon>
        <taxon>Pseudoalteromonadaceae</taxon>
        <taxon>Pseudoalteromonas</taxon>
    </lineage>
</organism>
<comment type="catalytic activity">
    <reaction evidence="8">
        <text>alpha-D-mannose 1-phosphate + GTP + H(+) = GDP-alpha-D-mannose + diphosphate</text>
        <dbReference type="Rhea" id="RHEA:15229"/>
        <dbReference type="ChEBI" id="CHEBI:15378"/>
        <dbReference type="ChEBI" id="CHEBI:33019"/>
        <dbReference type="ChEBI" id="CHEBI:37565"/>
        <dbReference type="ChEBI" id="CHEBI:57527"/>
        <dbReference type="ChEBI" id="CHEBI:58409"/>
        <dbReference type="EC" id="2.7.7.13"/>
    </reaction>
</comment>
<dbReference type="GO" id="GO:0000271">
    <property type="term" value="P:polysaccharide biosynthetic process"/>
    <property type="evidence" value="ECO:0007669"/>
    <property type="project" value="InterPro"/>
</dbReference>
<sequence>MFQPVIIAGGVGTRLWPLSREKYPKQFLTLTDSKHTLFQDTVLRLQGLPHSSPLVICNEEHRFITAEQLRQIDCSNAQILLEREGRNTAPAIALAAFKALEMQDAPVLLVLAADHVIANGEAFEQAVEKALVLAKNDHLVTFGIVPTHPHTGYGYIKSGQAQSSYGYRVDSFVEKPTLELAQQYLSTGQYYWNSGMFMFKASRYLEELKLYQQDIYTACKAAMSEQKPDLDFIRINQEAFHTCPSDSIDYAVMEHTKHAMVVPLDASWNDVGEFAALWDVSQRDEQGNVVKGDVKALDTQNTLILSEDKLVATLGVQDLVIINTKDALLVAHKDHTQKVKEIAHQLQTENRPEASIHREVYRPWGKYDAFDRGERFLVKRITVKPGAKLSKQMHHHRSEHWVVVAGTAKVLIGEKEQYIAENESVYIPIAEVHALENPGKVDLELIEVQSGAYLDEDDIVRFDDQYGRS</sequence>
<dbReference type="RefSeq" id="WP_070993517.1">
    <property type="nucleotide sequence ID" value="NZ_CBCSHD010000011.1"/>
</dbReference>
<feature type="domain" description="Nucleotidyl transferase" evidence="10">
    <location>
        <begin position="4"/>
        <end position="286"/>
    </location>
</feature>
<dbReference type="InterPro" id="IPR029044">
    <property type="entry name" value="Nucleotide-diphossugar_trans"/>
</dbReference>
<dbReference type="InterPro" id="IPR011051">
    <property type="entry name" value="RmlC_Cupin_sf"/>
</dbReference>
<dbReference type="InterPro" id="IPR054566">
    <property type="entry name" value="ManC/GMP-like_b-helix"/>
</dbReference>